<dbReference type="EMBL" id="JBHTLM010000014">
    <property type="protein sequence ID" value="MFD1178213.1"/>
    <property type="molecule type" value="Genomic_DNA"/>
</dbReference>
<evidence type="ECO:0000259" key="1">
    <source>
        <dbReference type="Pfam" id="PF03572"/>
    </source>
</evidence>
<organism evidence="2 3">
    <name type="scientific">Paenibacillus puldeungensis</name>
    <dbReference type="NCBI Taxonomy" id="696536"/>
    <lineage>
        <taxon>Bacteria</taxon>
        <taxon>Bacillati</taxon>
        <taxon>Bacillota</taxon>
        <taxon>Bacilli</taxon>
        <taxon>Bacillales</taxon>
        <taxon>Paenibacillaceae</taxon>
        <taxon>Paenibacillus</taxon>
    </lineage>
</organism>
<comment type="caution">
    <text evidence="2">The sequence shown here is derived from an EMBL/GenBank/DDBJ whole genome shotgun (WGS) entry which is preliminary data.</text>
</comment>
<dbReference type="InterPro" id="IPR029045">
    <property type="entry name" value="ClpP/crotonase-like_dom_sf"/>
</dbReference>
<sequence length="440" mass="51538">MVERYLANKDLEGKQNLEYVNVFAEIVSIMHQDYAGYEEKKGWDNPDYFTQKIECLETSELMTPQLFTEIVNEYLISFKDRHMYFHLHNSEKVEAKTCGFSIRNYEDALYVTEVYEENRFGKGAKIVSIDGQSISSIRKLHREMLRESHPEREEWEDIMNKAKYFELINENEDLVKLELSLYERTPKKSTYAMHFINENTLLLTFSDFRDPDRIMNLIEKHKDDLLESENLIIDVRSNRGGNAHAFSSLLRYIFKKGEKPSSDFKVREFNCSDRNVELFLKLVEEVRNSTDNGDTLKMLEFAENQFKTYQNQGFVAFDFSEYIAEVENNFEGEDNPKNVIILSDCYCASAGEELVEVCKESSKVTIVGRATMGLNDYSDLVSVNWDNQFSLYYPISRLERKTEIDPIHGKGIQPHIYIKWTPKHIEEDIDLNQALKLIKS</sequence>
<evidence type="ECO:0000313" key="2">
    <source>
        <dbReference type="EMBL" id="MFD1178213.1"/>
    </source>
</evidence>
<keyword evidence="3" id="KW-1185">Reference proteome</keyword>
<reference evidence="3" key="1">
    <citation type="journal article" date="2019" name="Int. J. Syst. Evol. Microbiol.">
        <title>The Global Catalogue of Microorganisms (GCM) 10K type strain sequencing project: providing services to taxonomists for standard genome sequencing and annotation.</title>
        <authorList>
            <consortium name="The Broad Institute Genomics Platform"/>
            <consortium name="The Broad Institute Genome Sequencing Center for Infectious Disease"/>
            <person name="Wu L."/>
            <person name="Ma J."/>
        </authorList>
    </citation>
    <scope>NUCLEOTIDE SEQUENCE [LARGE SCALE GENOMIC DNA]</scope>
    <source>
        <strain evidence="3">CCUG 59189</strain>
    </source>
</reference>
<evidence type="ECO:0000313" key="3">
    <source>
        <dbReference type="Proteomes" id="UP001597262"/>
    </source>
</evidence>
<dbReference type="InterPro" id="IPR005151">
    <property type="entry name" value="Tail-specific_protease"/>
</dbReference>
<gene>
    <name evidence="2" type="ORF">ACFQ3W_18130</name>
</gene>
<accession>A0ABW3S0A9</accession>
<dbReference type="SUPFAM" id="SSF52096">
    <property type="entry name" value="ClpP/crotonase"/>
    <property type="match status" value="1"/>
</dbReference>
<name>A0ABW3S0A9_9BACL</name>
<dbReference type="Proteomes" id="UP001597262">
    <property type="component" value="Unassembled WGS sequence"/>
</dbReference>
<dbReference type="RefSeq" id="WP_379320654.1">
    <property type="nucleotide sequence ID" value="NZ_JBHTLM010000014.1"/>
</dbReference>
<dbReference type="Pfam" id="PF03572">
    <property type="entry name" value="Peptidase_S41"/>
    <property type="match status" value="1"/>
</dbReference>
<proteinExistence type="predicted"/>
<dbReference type="Gene3D" id="3.90.226.10">
    <property type="entry name" value="2-enoyl-CoA Hydratase, Chain A, domain 1"/>
    <property type="match status" value="1"/>
</dbReference>
<feature type="domain" description="Tail specific protease" evidence="1">
    <location>
        <begin position="205"/>
        <end position="417"/>
    </location>
</feature>
<protein>
    <submittedName>
        <fullName evidence="2">S41 family peptidase</fullName>
    </submittedName>
</protein>